<organism evidence="2 3">
    <name type="scientific">Actinokineospora alba</name>
    <dbReference type="NCBI Taxonomy" id="504798"/>
    <lineage>
        <taxon>Bacteria</taxon>
        <taxon>Bacillati</taxon>
        <taxon>Actinomycetota</taxon>
        <taxon>Actinomycetes</taxon>
        <taxon>Pseudonocardiales</taxon>
        <taxon>Pseudonocardiaceae</taxon>
        <taxon>Actinokineospora</taxon>
    </lineage>
</organism>
<dbReference type="STRING" id="504798.SAMN05421871_102424"/>
<dbReference type="AlphaFoldDB" id="A0A1H0NKK6"/>
<dbReference type="Proteomes" id="UP000199651">
    <property type="component" value="Unassembled WGS sequence"/>
</dbReference>
<gene>
    <name evidence="2" type="ORF">SAMN05192558_105374</name>
</gene>
<feature type="chain" id="PRO_5011563877" description="Mce-associated membrane protein" evidence="1">
    <location>
        <begin position="27"/>
        <end position="204"/>
    </location>
</feature>
<evidence type="ECO:0008006" key="4">
    <source>
        <dbReference type="Google" id="ProtNLM"/>
    </source>
</evidence>
<keyword evidence="1" id="KW-0732">Signal</keyword>
<dbReference type="RefSeq" id="WP_133794646.1">
    <property type="nucleotide sequence ID" value="NZ_FNDV01000002.1"/>
</dbReference>
<accession>A0A1H0NKK6</accession>
<evidence type="ECO:0000313" key="2">
    <source>
        <dbReference type="EMBL" id="SDO92870.1"/>
    </source>
</evidence>
<reference evidence="3" key="1">
    <citation type="submission" date="2016-10" db="EMBL/GenBank/DDBJ databases">
        <authorList>
            <person name="Varghese N."/>
            <person name="Submissions S."/>
        </authorList>
    </citation>
    <scope>NUCLEOTIDE SEQUENCE [LARGE SCALE GENOMIC DNA]</scope>
    <source>
        <strain evidence="3">IBRC-M 10655</strain>
    </source>
</reference>
<evidence type="ECO:0000313" key="3">
    <source>
        <dbReference type="Proteomes" id="UP000199651"/>
    </source>
</evidence>
<feature type="signal peptide" evidence="1">
    <location>
        <begin position="1"/>
        <end position="26"/>
    </location>
</feature>
<dbReference type="EMBL" id="FNJB01000005">
    <property type="protein sequence ID" value="SDO92870.1"/>
    <property type="molecule type" value="Genomic_DNA"/>
</dbReference>
<sequence>MRITITVAVAALCCLVSGCSPTPAPAAAPAGGPPPPGQSLWKLVDAAGAVVSTVPDDDPDVTAVRKTVVLHSGVVDNRDPGSVAASVRDEFSFYDKGFVDQLQGNGYTSSVTGMFESNGLRTRQVAIAWYESTLLRERTAAKVQMESTIEFTAAQPAYLTGQQLALNTPYLQRRSISLAKVDGSWKITGIEKFPLTRHTPPPAN</sequence>
<proteinExistence type="predicted"/>
<protein>
    <recommendedName>
        <fullName evidence="4">Mce-associated membrane protein</fullName>
    </recommendedName>
</protein>
<keyword evidence="3" id="KW-1185">Reference proteome</keyword>
<dbReference type="OrthoDB" id="5071097at2"/>
<dbReference type="PROSITE" id="PS51257">
    <property type="entry name" value="PROKAR_LIPOPROTEIN"/>
    <property type="match status" value="1"/>
</dbReference>
<evidence type="ECO:0000256" key="1">
    <source>
        <dbReference type="SAM" id="SignalP"/>
    </source>
</evidence>
<name>A0A1H0NKK6_9PSEU</name>